<evidence type="ECO:0000313" key="3">
    <source>
        <dbReference type="EMBL" id="KAG7572532.1"/>
    </source>
</evidence>
<dbReference type="Pfam" id="PF14392">
    <property type="entry name" value="zf-CCHC_4"/>
    <property type="match status" value="1"/>
</dbReference>
<keyword evidence="4" id="KW-1185">Reference proteome</keyword>
<dbReference type="CDD" id="cd06222">
    <property type="entry name" value="RNase_H_like"/>
    <property type="match status" value="1"/>
</dbReference>
<dbReference type="Pfam" id="PF13456">
    <property type="entry name" value="RVT_3"/>
    <property type="match status" value="1"/>
</dbReference>
<keyword evidence="3" id="KW-0695">RNA-directed DNA polymerase</keyword>
<dbReference type="Pfam" id="PF03372">
    <property type="entry name" value="Exo_endo_phos"/>
    <property type="match status" value="1"/>
</dbReference>
<feature type="domain" description="Reverse transcriptase" evidence="2">
    <location>
        <begin position="496"/>
        <end position="835"/>
    </location>
</feature>
<feature type="compositionally biased region" description="Polar residues" evidence="1">
    <location>
        <begin position="276"/>
        <end position="292"/>
    </location>
</feature>
<dbReference type="PROSITE" id="PS50878">
    <property type="entry name" value="RT_POL"/>
    <property type="match status" value="1"/>
</dbReference>
<dbReference type="GO" id="GO:0003964">
    <property type="term" value="F:RNA-directed DNA polymerase activity"/>
    <property type="evidence" value="ECO:0007669"/>
    <property type="project" value="UniProtKB-KW"/>
</dbReference>
<dbReference type="Pfam" id="PF14111">
    <property type="entry name" value="DUF4283"/>
    <property type="match status" value="1"/>
</dbReference>
<dbReference type="InterPro" id="IPR002156">
    <property type="entry name" value="RNaseH_domain"/>
</dbReference>
<gene>
    <name evidence="3" type="ORF">ISN44_As09g008920</name>
</gene>
<dbReference type="PANTHER" id="PTHR33116">
    <property type="entry name" value="REVERSE TRANSCRIPTASE ZINC-BINDING DOMAIN-CONTAINING PROTEIN-RELATED-RELATED"/>
    <property type="match status" value="1"/>
</dbReference>
<name>A0A8T2AE58_ARASU</name>
<dbReference type="InterPro" id="IPR044730">
    <property type="entry name" value="RNase_H-like_dom_plant"/>
</dbReference>
<dbReference type="InterPro" id="IPR026960">
    <property type="entry name" value="RVT-Znf"/>
</dbReference>
<dbReference type="GO" id="GO:0004523">
    <property type="term" value="F:RNA-DNA hybrid ribonuclease activity"/>
    <property type="evidence" value="ECO:0007669"/>
    <property type="project" value="InterPro"/>
</dbReference>
<dbReference type="InterPro" id="IPR025836">
    <property type="entry name" value="Zn_knuckle_CX2CX4HX4C"/>
</dbReference>
<evidence type="ECO:0000313" key="4">
    <source>
        <dbReference type="Proteomes" id="UP000694251"/>
    </source>
</evidence>
<dbReference type="InterPro" id="IPR025558">
    <property type="entry name" value="DUF4283"/>
</dbReference>
<dbReference type="InterPro" id="IPR000477">
    <property type="entry name" value="RT_dom"/>
</dbReference>
<keyword evidence="3" id="KW-0548">Nucleotidyltransferase</keyword>
<evidence type="ECO:0000259" key="2">
    <source>
        <dbReference type="PROSITE" id="PS50878"/>
    </source>
</evidence>
<dbReference type="InterPro" id="IPR005135">
    <property type="entry name" value="Endo/exonuclease/phosphatase"/>
</dbReference>
<keyword evidence="3" id="KW-0808">Transferase</keyword>
<sequence>MADQDLWVALQHLNLGLERSPLKLSTEAKKTRDTAHQLSLIVKGLHPSQNPAGIKVMMPKIWKLEGRITSRINEDGSVQFFFKQEHQLLTVLDNGPWTYKDWLVVVDRWTRRNHPDYLRIIRFWVRILNLPDDSKDDRIINEIGGILGHVDEIHIQQPTADQAGEIWVRVPIDISGKLTFARYFHVDDSQEPILIRYIYDKLRRFCSSCGSLTHLATACPEHNVEADRLQLPAPDPTLADNLDMAHHQENRPRTPTEGADDTMGETVGSNLHMDVSETQQQSGSQASVPTQERGTKRKVEDLASEDEVSTTRRKIHEDINRIHKIDIMFLIETKNKDSYVQQLGNQLHFNHQVLVSPDGLSGGLAIFWKDTVKCDFLSHPTLNDTDIYVSEGPVMFCLTYVYGNPERQPRQLMWNMMETLAKAGLYQSKPRIVLGDFNEIKHNGEKQGGPLRPEWQFANFRRMLRVSGLHEIKTYGGEYTWIGNRSSGTIRSRLDRVVASAEWKDKFLRAFVQLLDRIGSDHRPLLLHTDTTKWRGIKLFRYDNRWRFNKDVQLAVQNTCNQSEQLQVLLNHLQPKVTPLMNQQLTKPVTEEEIFQALSKMNVDKAPGPDGLNAAERLKPWLQYLISEYQSAFIPGRLITDNVVITHELLHSLRIKRIKTTYMALKLDIAKAFDKVEWTYIEAILRRFGFADQWCQWVMKCLTSVSYSVLINGSPSKKIIPSRGLRQGDPLSPYLYLLCTEGLSSLLTHAMHIKKIHGFRASKNGPPISHMFFADDSLLFCQANEEECQQLLHLLKIYADASGQHVNFQKSAVLFGKNVSSGTQQQIKDITGISKVGGLGKYLGLPEAVGRNKCDTFAYIAQRVQHKLENWYSNLLSPAGKEVLIKSVATALPTYTMSCFLLPKCLLSKITGQIRKFWWSTSKDKHKVPWIAWNKLTTLKQYGGMGFKDLSQFNIALLAKQSWRMLQEPTSLLHRVLKAKYFPKSNLLEASLKSRPSHAWRSIFQGMQLLKQGFKWRVGDGNTIKVCSDPWLDNPPRPARVLSPHQSKTLTVSQLMNPSTPTWDEQKLQALIHPEDVQIIKRIHPRLTKAPDAPMWIYTKDVSENLTRRHIRVSQDFILCVEEAESIIHLFFHCRVAREIWELSPLHIHQDKLQNQNSILHIVQDMLSFKGKPPYNDHLFPFIGWRIWKSRNDLLFNNKRWLIPDIINQAISDFSLWQEANSLNTEQPLRLMAMKDKELTISSSTTHSNSSFFCYVDASWVDPNKKAGIGWILRDKYGKYLIKGSSSIEPTNTVIEAEAQALLEAVLQIKRLNYHQVTFCGDSTSLYRCLEEAGKQCHSPHSHMEIQSYLEDIMMLATMDFRFKFVGRNENSLADALAKQARIKESTYVISWIS</sequence>
<feature type="region of interest" description="Disordered" evidence="1">
    <location>
        <begin position="247"/>
        <end position="311"/>
    </location>
</feature>
<comment type="caution">
    <text evidence="3">The sequence shown here is derived from an EMBL/GenBank/DDBJ whole genome shotgun (WGS) entry which is preliminary data.</text>
</comment>
<dbReference type="Pfam" id="PF00078">
    <property type="entry name" value="RVT_1"/>
    <property type="match status" value="1"/>
</dbReference>
<accession>A0A8T2AE58</accession>
<protein>
    <submittedName>
        <fullName evidence="3">Reverse transcriptase domain</fullName>
    </submittedName>
</protein>
<organism evidence="3 4">
    <name type="scientific">Arabidopsis suecica</name>
    <name type="common">Swedish thale-cress</name>
    <name type="synonym">Cardaminopsis suecica</name>
    <dbReference type="NCBI Taxonomy" id="45249"/>
    <lineage>
        <taxon>Eukaryota</taxon>
        <taxon>Viridiplantae</taxon>
        <taxon>Streptophyta</taxon>
        <taxon>Embryophyta</taxon>
        <taxon>Tracheophyta</taxon>
        <taxon>Spermatophyta</taxon>
        <taxon>Magnoliopsida</taxon>
        <taxon>eudicotyledons</taxon>
        <taxon>Gunneridae</taxon>
        <taxon>Pentapetalae</taxon>
        <taxon>rosids</taxon>
        <taxon>malvids</taxon>
        <taxon>Brassicales</taxon>
        <taxon>Brassicaceae</taxon>
        <taxon>Camelineae</taxon>
        <taxon>Arabidopsis</taxon>
    </lineage>
</organism>
<evidence type="ECO:0000256" key="1">
    <source>
        <dbReference type="SAM" id="MobiDB-lite"/>
    </source>
</evidence>
<proteinExistence type="predicted"/>
<dbReference type="EMBL" id="JAEFBJ010000009">
    <property type="protein sequence ID" value="KAG7572532.1"/>
    <property type="molecule type" value="Genomic_DNA"/>
</dbReference>
<dbReference type="PANTHER" id="PTHR33116:SF86">
    <property type="entry name" value="REVERSE TRANSCRIPTASE DOMAIN-CONTAINING PROTEIN"/>
    <property type="match status" value="1"/>
</dbReference>
<dbReference type="GO" id="GO:0003676">
    <property type="term" value="F:nucleic acid binding"/>
    <property type="evidence" value="ECO:0007669"/>
    <property type="project" value="InterPro"/>
</dbReference>
<dbReference type="Proteomes" id="UP000694251">
    <property type="component" value="Chromosome 9"/>
</dbReference>
<reference evidence="3 4" key="1">
    <citation type="submission" date="2020-12" db="EMBL/GenBank/DDBJ databases">
        <title>Concerted genomic and epigenomic changes stabilize Arabidopsis allopolyploids.</title>
        <authorList>
            <person name="Chen Z."/>
        </authorList>
    </citation>
    <scope>NUCLEOTIDE SEQUENCE [LARGE SCALE GENOMIC DNA]</scope>
    <source>
        <strain evidence="3">As9502</strain>
        <tissue evidence="3">Leaf</tissue>
    </source>
</reference>
<dbReference type="OrthoDB" id="1113032at2759"/>
<dbReference type="Pfam" id="PF13966">
    <property type="entry name" value="zf-RVT"/>
    <property type="match status" value="1"/>
</dbReference>
<dbReference type="CDD" id="cd01650">
    <property type="entry name" value="RT_nLTR_like"/>
    <property type="match status" value="1"/>
</dbReference>